<evidence type="ECO:0000313" key="2">
    <source>
        <dbReference type="EMBL" id="KHD76819.1"/>
    </source>
</evidence>
<feature type="domain" description="Carrier" evidence="1">
    <location>
        <begin position="10"/>
        <end position="85"/>
    </location>
</feature>
<proteinExistence type="predicted"/>
<gene>
    <name evidence="2" type="ORF">MB27_14845</name>
</gene>
<keyword evidence="3" id="KW-1185">Reference proteome</keyword>
<protein>
    <recommendedName>
        <fullName evidence="1">Carrier domain-containing protein</fullName>
    </recommendedName>
</protein>
<reference evidence="2" key="1">
    <citation type="submission" date="2014-10" db="EMBL/GenBank/DDBJ databases">
        <title>Draft genome sequence of Actinoplanes utahensis NRRL 12052.</title>
        <authorList>
            <person name="Velasco-Bucheli B."/>
            <person name="del Cerro C."/>
            <person name="Hormigo D."/>
            <person name="Garcia J.L."/>
            <person name="Acebal C."/>
            <person name="Arroyo M."/>
            <person name="de la Mata I."/>
        </authorList>
    </citation>
    <scope>NUCLEOTIDE SEQUENCE [LARGE SCALE GENOMIC DNA]</scope>
    <source>
        <strain evidence="2">NRRL 12052</strain>
    </source>
</reference>
<dbReference type="STRING" id="1869.MB27_14845"/>
<evidence type="ECO:0000313" key="3">
    <source>
        <dbReference type="Proteomes" id="UP000054537"/>
    </source>
</evidence>
<dbReference type="eggNOG" id="COG0236">
    <property type="taxonomic scope" value="Bacteria"/>
</dbReference>
<dbReference type="Pfam" id="PF00550">
    <property type="entry name" value="PP-binding"/>
    <property type="match status" value="1"/>
</dbReference>
<dbReference type="InterPro" id="IPR009081">
    <property type="entry name" value="PP-bd_ACP"/>
</dbReference>
<dbReference type="EMBL" id="JRTT01000015">
    <property type="protein sequence ID" value="KHD76819.1"/>
    <property type="molecule type" value="Genomic_DNA"/>
</dbReference>
<organism evidence="2 3">
    <name type="scientific">Actinoplanes utahensis</name>
    <dbReference type="NCBI Taxonomy" id="1869"/>
    <lineage>
        <taxon>Bacteria</taxon>
        <taxon>Bacillati</taxon>
        <taxon>Actinomycetota</taxon>
        <taxon>Actinomycetes</taxon>
        <taxon>Micromonosporales</taxon>
        <taxon>Micromonosporaceae</taxon>
        <taxon>Actinoplanes</taxon>
    </lineage>
</organism>
<dbReference type="SUPFAM" id="SSF47336">
    <property type="entry name" value="ACP-like"/>
    <property type="match status" value="1"/>
</dbReference>
<dbReference type="AlphaFoldDB" id="A0A0A6UR09"/>
<dbReference type="Gene3D" id="1.10.1200.10">
    <property type="entry name" value="ACP-like"/>
    <property type="match status" value="1"/>
</dbReference>
<dbReference type="OrthoDB" id="4564178at2"/>
<comment type="caution">
    <text evidence="2">The sequence shown here is derived from an EMBL/GenBank/DDBJ whole genome shotgun (WGS) entry which is preliminary data.</text>
</comment>
<evidence type="ECO:0000259" key="1">
    <source>
        <dbReference type="PROSITE" id="PS50075"/>
    </source>
</evidence>
<name>A0A0A6UR09_ACTUT</name>
<accession>A0A0A6UR09</accession>
<dbReference type="InterPro" id="IPR036736">
    <property type="entry name" value="ACP-like_sf"/>
</dbReference>
<sequence length="85" mass="9280">MENVTSVLDATLRAKIKSLVCEALRAEPGTVTLTSHFVDDHAADSLQFIDVLTSIERECDVLIDPQEMSRMTTLGGIYAVVAEAR</sequence>
<dbReference type="Proteomes" id="UP000054537">
    <property type="component" value="Unassembled WGS sequence"/>
</dbReference>
<dbReference type="PROSITE" id="PS50075">
    <property type="entry name" value="CARRIER"/>
    <property type="match status" value="1"/>
</dbReference>